<organism evidence="2 3">
    <name type="scientific">Haematobacter missouriensis</name>
    <dbReference type="NCBI Taxonomy" id="366616"/>
    <lineage>
        <taxon>Bacteria</taxon>
        <taxon>Pseudomonadati</taxon>
        <taxon>Pseudomonadota</taxon>
        <taxon>Alphaproteobacteria</taxon>
        <taxon>Rhodobacterales</taxon>
        <taxon>Paracoccaceae</taxon>
        <taxon>Haematobacter</taxon>
    </lineage>
</organism>
<comment type="caution">
    <text evidence="2">The sequence shown here is derived from an EMBL/GenBank/DDBJ whole genome shotgun (WGS) entry which is preliminary data.</text>
</comment>
<gene>
    <name evidence="2" type="ORF">CDV53_13875</name>
</gene>
<dbReference type="EMBL" id="NIPV01000070">
    <property type="protein sequence ID" value="OWJ74312.1"/>
    <property type="molecule type" value="Genomic_DNA"/>
</dbReference>
<keyword evidence="3" id="KW-1185">Reference proteome</keyword>
<feature type="transmembrane region" description="Helical" evidence="1">
    <location>
        <begin position="12"/>
        <end position="30"/>
    </location>
</feature>
<accession>A0ABX3ZR76</accession>
<dbReference type="Proteomes" id="UP000214673">
    <property type="component" value="Unassembled WGS sequence"/>
</dbReference>
<keyword evidence="1" id="KW-0472">Membrane</keyword>
<evidence type="ECO:0000313" key="3">
    <source>
        <dbReference type="Proteomes" id="UP000214673"/>
    </source>
</evidence>
<reference evidence="2 3" key="1">
    <citation type="submission" date="2016-11" db="EMBL/GenBank/DDBJ databases">
        <title>Comparison of Traditional DNA-DNA Hybridization with In Silico Genomic Analysis.</title>
        <authorList>
            <person name="Nicholson A.C."/>
            <person name="Sammons S."/>
            <person name="Humrighouse B.W."/>
            <person name="Graziano J."/>
            <person name="Lasker B."/>
            <person name="Whitney A.M."/>
            <person name="Mcquiston J.R."/>
        </authorList>
    </citation>
    <scope>NUCLEOTIDE SEQUENCE [LARGE SCALE GENOMIC DNA]</scope>
    <source>
        <strain evidence="2 3">H1892</strain>
    </source>
</reference>
<proteinExistence type="predicted"/>
<evidence type="ECO:0000256" key="1">
    <source>
        <dbReference type="SAM" id="Phobius"/>
    </source>
</evidence>
<name>A0ABX3ZR76_9RHOB</name>
<protein>
    <submittedName>
        <fullName evidence="2">Uncharacterized protein</fullName>
    </submittedName>
</protein>
<sequence length="131" mass="15105">MTRPTWKNEINITAILALLMFAITVGGVVLQHGRFTQRVEQWIASHEDLHKQRLADLTASSARLDERIKSVEAESRSIDNLRYRMTVQEQERAADSKAQEDTRKELSQLTSDIRLIREILTRLDPGPQRKP</sequence>
<keyword evidence="1" id="KW-0812">Transmembrane</keyword>
<keyword evidence="1" id="KW-1133">Transmembrane helix</keyword>
<evidence type="ECO:0000313" key="2">
    <source>
        <dbReference type="EMBL" id="OWJ74312.1"/>
    </source>
</evidence>